<accession>A0ABV1K0J1</accession>
<dbReference type="Proteomes" id="UP001464923">
    <property type="component" value="Unassembled WGS sequence"/>
</dbReference>
<sequence>MTGPMLGAGGTNRPASDGTGRRAVSFAAAAGLGAQAVTIGGGLVAQVIVARHLGTADFGVYSIATTLTYLFAVVLRFGLHGLAVRSVAQAAASGPGTEGAVARHLAVLSGRIALVGLPLLGLAVIPLAGSLLLSGRLDGETIWVLSATISLEAVRFVCSECFRGLHRQGMAAAFGNAGRTLAFVALVAAVVLVGDESGLDVVLMVALVASAVSAVVAATALRRVLRCTTPAGVVAEPTARGTLRQGSPFLAAELCAFTIALGDVLVVGYFASDVDVALYAAASRAASMLAIPATILVGLLSPLIASMWARGERVALQRLLSRMVTISGGVGLVGLLGVVLLGGWVLSTLFGPDFAAGSTVLTVLALGATANVFFGQGFQLLILCGRARTATSIMVTFSAMTIAAEIVAAARWGILGVAAASAAGVALQQFCLTIIAKRTIGIGAYPFAGVRNRYLGEVS</sequence>
<keyword evidence="4 6" id="KW-1133">Transmembrane helix</keyword>
<organism evidence="7 8">
    <name type="scientific">Pseudonocardia tropica</name>
    <dbReference type="NCBI Taxonomy" id="681289"/>
    <lineage>
        <taxon>Bacteria</taxon>
        <taxon>Bacillati</taxon>
        <taxon>Actinomycetota</taxon>
        <taxon>Actinomycetes</taxon>
        <taxon>Pseudonocardiales</taxon>
        <taxon>Pseudonocardiaceae</taxon>
        <taxon>Pseudonocardia</taxon>
    </lineage>
</organism>
<evidence type="ECO:0000256" key="5">
    <source>
        <dbReference type="ARBA" id="ARBA00023136"/>
    </source>
</evidence>
<keyword evidence="2" id="KW-1003">Cell membrane</keyword>
<dbReference type="InterPro" id="IPR050833">
    <property type="entry name" value="Poly_Biosynth_Transport"/>
</dbReference>
<feature type="transmembrane region" description="Helical" evidence="6">
    <location>
        <begin position="390"/>
        <end position="408"/>
    </location>
</feature>
<evidence type="ECO:0000256" key="6">
    <source>
        <dbReference type="SAM" id="Phobius"/>
    </source>
</evidence>
<reference evidence="7 8" key="1">
    <citation type="submission" date="2024-03" db="EMBL/GenBank/DDBJ databases">
        <title>Draft genome sequence of Pseudonocardia tropica JCM 19149.</title>
        <authorList>
            <person name="Butdee W."/>
            <person name="Duangmal K."/>
        </authorList>
    </citation>
    <scope>NUCLEOTIDE SEQUENCE [LARGE SCALE GENOMIC DNA]</scope>
    <source>
        <strain evidence="7 8">JCM 19149</strain>
    </source>
</reference>
<evidence type="ECO:0000256" key="2">
    <source>
        <dbReference type="ARBA" id="ARBA00022475"/>
    </source>
</evidence>
<keyword evidence="5 6" id="KW-0472">Membrane</keyword>
<protein>
    <submittedName>
        <fullName evidence="7">Lipopolysaccharide biosynthesis protein</fullName>
    </submittedName>
</protein>
<evidence type="ECO:0000313" key="7">
    <source>
        <dbReference type="EMBL" id="MEQ3540658.1"/>
    </source>
</evidence>
<feature type="transmembrane region" description="Helical" evidence="6">
    <location>
        <begin position="414"/>
        <end position="436"/>
    </location>
</feature>
<dbReference type="Pfam" id="PF01943">
    <property type="entry name" value="Polysacc_synt"/>
    <property type="match status" value="1"/>
</dbReference>
<comment type="subcellular location">
    <subcellularLocation>
        <location evidence="1">Cell membrane</location>
        <topology evidence="1">Multi-pass membrane protein</topology>
    </subcellularLocation>
</comment>
<proteinExistence type="predicted"/>
<evidence type="ECO:0000256" key="3">
    <source>
        <dbReference type="ARBA" id="ARBA00022692"/>
    </source>
</evidence>
<feature type="transmembrane region" description="Helical" evidence="6">
    <location>
        <begin position="199"/>
        <end position="221"/>
    </location>
</feature>
<gene>
    <name evidence="7" type="ORF">WHI96_17740</name>
</gene>
<feature type="transmembrane region" description="Helical" evidence="6">
    <location>
        <begin position="170"/>
        <end position="193"/>
    </location>
</feature>
<dbReference type="PANTHER" id="PTHR30250">
    <property type="entry name" value="PST FAMILY PREDICTED COLANIC ACID TRANSPORTER"/>
    <property type="match status" value="1"/>
</dbReference>
<name>A0ABV1K0J1_9PSEU</name>
<dbReference type="RefSeq" id="WP_345644339.1">
    <property type="nucleotide sequence ID" value="NZ_BAABLY010000025.1"/>
</dbReference>
<feature type="transmembrane region" description="Helical" evidence="6">
    <location>
        <begin position="326"/>
        <end position="347"/>
    </location>
</feature>
<feature type="transmembrane region" description="Helical" evidence="6">
    <location>
        <begin position="112"/>
        <end position="135"/>
    </location>
</feature>
<dbReference type="EMBL" id="JBEDNP010000010">
    <property type="protein sequence ID" value="MEQ3540658.1"/>
    <property type="molecule type" value="Genomic_DNA"/>
</dbReference>
<evidence type="ECO:0000313" key="8">
    <source>
        <dbReference type="Proteomes" id="UP001464923"/>
    </source>
</evidence>
<dbReference type="PANTHER" id="PTHR30250:SF26">
    <property type="entry name" value="PSMA PROTEIN"/>
    <property type="match status" value="1"/>
</dbReference>
<dbReference type="InterPro" id="IPR002797">
    <property type="entry name" value="Polysacc_synth"/>
</dbReference>
<feature type="transmembrane region" description="Helical" evidence="6">
    <location>
        <begin position="277"/>
        <end position="305"/>
    </location>
</feature>
<feature type="transmembrane region" description="Helical" evidence="6">
    <location>
        <begin position="249"/>
        <end position="271"/>
    </location>
</feature>
<feature type="transmembrane region" description="Helical" evidence="6">
    <location>
        <begin position="359"/>
        <end position="383"/>
    </location>
</feature>
<evidence type="ECO:0000256" key="1">
    <source>
        <dbReference type="ARBA" id="ARBA00004651"/>
    </source>
</evidence>
<keyword evidence="8" id="KW-1185">Reference proteome</keyword>
<feature type="transmembrane region" description="Helical" evidence="6">
    <location>
        <begin position="60"/>
        <end position="79"/>
    </location>
</feature>
<evidence type="ECO:0000256" key="4">
    <source>
        <dbReference type="ARBA" id="ARBA00022989"/>
    </source>
</evidence>
<feature type="transmembrane region" description="Helical" evidence="6">
    <location>
        <begin position="23"/>
        <end position="48"/>
    </location>
</feature>
<comment type="caution">
    <text evidence="7">The sequence shown here is derived from an EMBL/GenBank/DDBJ whole genome shotgun (WGS) entry which is preliminary data.</text>
</comment>
<keyword evidence="3 6" id="KW-0812">Transmembrane</keyword>